<dbReference type="PANTHER" id="PTHR33070:SF120">
    <property type="entry name" value="EXPRESSED PROTEIN"/>
    <property type="match status" value="1"/>
</dbReference>
<reference evidence="1 2" key="1">
    <citation type="submission" date="2020-08" db="EMBL/GenBank/DDBJ databases">
        <title>Plant Genome Project.</title>
        <authorList>
            <person name="Zhang R.-G."/>
        </authorList>
    </citation>
    <scope>NUCLEOTIDE SEQUENCE [LARGE SCALE GENOMIC DNA]</scope>
    <source>
        <tissue evidence="1">Rhizome</tissue>
    </source>
</reference>
<comment type="caution">
    <text evidence="1">The sequence shown here is derived from an EMBL/GenBank/DDBJ whole genome shotgun (WGS) entry which is preliminary data.</text>
</comment>
<dbReference type="GO" id="GO:0048367">
    <property type="term" value="P:shoot system development"/>
    <property type="evidence" value="ECO:0007669"/>
    <property type="project" value="InterPro"/>
</dbReference>
<proteinExistence type="predicted"/>
<sequence>MATSKSNDAEFSVNKFHVRSISLPSQTHPATRRVEDELQKLRTWMESSASSMTKEMICNGMRRLGELYDGMEDICHLPGIRQGLLHFEQKKRLQQHADGSIKLLDLFGTIKDAVISMKESVQDLQLAVRRRGENPTEDKVKAYIRSRKELLKMIKKSYKELKQVNGKCKPVPEQTELSVILRMLNEACSITVSLLCSIIHLTFFPEAKPSWWSFSSKTMRAISRTSYEKTWNMDVSLFTGLKEAGAEKMVIVQDQLQSIEKSLGDLENGMECLFRRLIQNRVSLLNILSL</sequence>
<dbReference type="AlphaFoldDB" id="A0A8J5IE93"/>
<name>A0A8J5IE93_ZINOF</name>
<evidence type="ECO:0000313" key="1">
    <source>
        <dbReference type="EMBL" id="KAG6532549.1"/>
    </source>
</evidence>
<dbReference type="Pfam" id="PF03087">
    <property type="entry name" value="BPS1"/>
    <property type="match status" value="1"/>
</dbReference>
<dbReference type="GO" id="GO:0048364">
    <property type="term" value="P:root development"/>
    <property type="evidence" value="ECO:0007669"/>
    <property type="project" value="InterPro"/>
</dbReference>
<keyword evidence="2" id="KW-1185">Reference proteome</keyword>
<accession>A0A8J5IE93</accession>
<protein>
    <submittedName>
        <fullName evidence="1">Uncharacterized protein</fullName>
    </submittedName>
</protein>
<organism evidence="1 2">
    <name type="scientific">Zingiber officinale</name>
    <name type="common">Ginger</name>
    <name type="synonym">Amomum zingiber</name>
    <dbReference type="NCBI Taxonomy" id="94328"/>
    <lineage>
        <taxon>Eukaryota</taxon>
        <taxon>Viridiplantae</taxon>
        <taxon>Streptophyta</taxon>
        <taxon>Embryophyta</taxon>
        <taxon>Tracheophyta</taxon>
        <taxon>Spermatophyta</taxon>
        <taxon>Magnoliopsida</taxon>
        <taxon>Liliopsida</taxon>
        <taxon>Zingiberales</taxon>
        <taxon>Zingiberaceae</taxon>
        <taxon>Zingiber</taxon>
    </lineage>
</organism>
<dbReference type="PANTHER" id="PTHR33070">
    <property type="entry name" value="OS06G0725500 PROTEIN"/>
    <property type="match status" value="1"/>
</dbReference>
<evidence type="ECO:0000313" key="2">
    <source>
        <dbReference type="Proteomes" id="UP000734854"/>
    </source>
</evidence>
<gene>
    <name evidence="1" type="ORF">ZIOFF_006395</name>
</gene>
<dbReference type="EMBL" id="JACMSC010000002">
    <property type="protein sequence ID" value="KAG6532549.1"/>
    <property type="molecule type" value="Genomic_DNA"/>
</dbReference>
<dbReference type="OrthoDB" id="1701699at2759"/>
<dbReference type="InterPro" id="IPR004320">
    <property type="entry name" value="BPS1_pln"/>
</dbReference>
<dbReference type="Proteomes" id="UP000734854">
    <property type="component" value="Unassembled WGS sequence"/>
</dbReference>